<name>A0A3D6BNH2_9FLAO</name>
<dbReference type="AlphaFoldDB" id="A0A3D6BNH2"/>
<dbReference type="EMBL" id="DPRK01000037">
    <property type="protein sequence ID" value="HCY80548.1"/>
    <property type="molecule type" value="Genomic_DNA"/>
</dbReference>
<evidence type="ECO:0000313" key="1">
    <source>
        <dbReference type="EMBL" id="HCY80548.1"/>
    </source>
</evidence>
<evidence type="ECO:0000313" key="2">
    <source>
        <dbReference type="Proteomes" id="UP000263268"/>
    </source>
</evidence>
<protein>
    <submittedName>
        <fullName evidence="1">Uncharacterized protein</fullName>
    </submittedName>
</protein>
<gene>
    <name evidence="1" type="ORF">DHV22_02565</name>
</gene>
<accession>A0A3D6BNH2</accession>
<feature type="non-terminal residue" evidence="1">
    <location>
        <position position="1"/>
    </location>
</feature>
<proteinExistence type="predicted"/>
<sequence>LDATQVSYEHILDNIILSDDIIPLTNISSNNIVKGTKINFLTSNQWLWKHGLEFLKNNAPKVRNHRTVLARLINDASVNKNDYRERACDELQKVFQHCMKNAKHNLIEYLNASVRNIADKFKEVKKPRELSDQALALMESNFQKIYKATYGVAGWGGLDYQEIRKEYEKAFREGVIVFSHTKKKATANQILEYFGVKNY</sequence>
<organism evidence="1 2">
    <name type="scientific">Xanthomarina gelatinilytica</name>
    <dbReference type="NCBI Taxonomy" id="1137281"/>
    <lineage>
        <taxon>Bacteria</taxon>
        <taxon>Pseudomonadati</taxon>
        <taxon>Bacteroidota</taxon>
        <taxon>Flavobacteriia</taxon>
        <taxon>Flavobacteriales</taxon>
        <taxon>Flavobacteriaceae</taxon>
        <taxon>Xanthomarina</taxon>
    </lineage>
</organism>
<reference evidence="1 2" key="1">
    <citation type="journal article" date="2018" name="Nat. Biotechnol.">
        <title>A standardized bacterial taxonomy based on genome phylogeny substantially revises the tree of life.</title>
        <authorList>
            <person name="Parks D.H."/>
            <person name="Chuvochina M."/>
            <person name="Waite D.W."/>
            <person name="Rinke C."/>
            <person name="Skarshewski A."/>
            <person name="Chaumeil P.A."/>
            <person name="Hugenholtz P."/>
        </authorList>
    </citation>
    <scope>NUCLEOTIDE SEQUENCE [LARGE SCALE GENOMIC DNA]</scope>
    <source>
        <strain evidence="1">UBA10227</strain>
    </source>
</reference>
<comment type="caution">
    <text evidence="1">The sequence shown here is derived from an EMBL/GenBank/DDBJ whole genome shotgun (WGS) entry which is preliminary data.</text>
</comment>
<dbReference type="Proteomes" id="UP000263268">
    <property type="component" value="Unassembled WGS sequence"/>
</dbReference>